<protein>
    <recommendedName>
        <fullName evidence="4">Myb/SANT-like domain-containing protein</fullName>
    </recommendedName>
</protein>
<evidence type="ECO:0000256" key="1">
    <source>
        <dbReference type="SAM" id="MobiDB-lite"/>
    </source>
</evidence>
<dbReference type="AlphaFoldDB" id="A0ABD3F7V2"/>
<keyword evidence="3" id="KW-1185">Reference proteome</keyword>
<sequence>MSYCVNSWTEKEINILVQAWSEVEGKNPLLRCERGMASLHTKMYALFSQRSRFPRSSLAVNHAKNHIRGFVLFVVKHDKERLKDGERLWFDLSLEERNQRRNLVPRRSRNMATALSKEAFAKLLKMERVQRWLEGDTIVEAGKEQKEAQPSQPTKLSKKRKADSVSNVRDFSPNKKQFVEELEGKPHVPVLERSDTSTCSLYSENDEDSAFSSPEREEKPQASGLELQSNLKHRDCYLLLENMMKLQVKKMHRAVDKLRANIEGEVQRSSEMLLSIISNQFDDPESSSDVTFVKKVFNMQQQQLRDRFDQFEEKRTREEADNRAILGQRYS</sequence>
<name>A0ABD3F7V2_9STRA</name>
<comment type="caution">
    <text evidence="2">The sequence shown here is derived from an EMBL/GenBank/DDBJ whole genome shotgun (WGS) entry which is preliminary data.</text>
</comment>
<gene>
    <name evidence="2" type="ORF">V7S43_013300</name>
</gene>
<proteinExistence type="predicted"/>
<reference evidence="2 3" key="1">
    <citation type="submission" date="2024-09" db="EMBL/GenBank/DDBJ databases">
        <title>Genome sequencing and assembly of Phytophthora oleae, isolate VK10A, causative agent of rot of olive drupes.</title>
        <authorList>
            <person name="Conti Taguali S."/>
            <person name="Riolo M."/>
            <person name="La Spada F."/>
            <person name="Cacciola S.O."/>
            <person name="Dionisio G."/>
        </authorList>
    </citation>
    <scope>NUCLEOTIDE SEQUENCE [LARGE SCALE GENOMIC DNA]</scope>
    <source>
        <strain evidence="2 3">VK10A</strain>
    </source>
</reference>
<evidence type="ECO:0000313" key="2">
    <source>
        <dbReference type="EMBL" id="KAL3661540.1"/>
    </source>
</evidence>
<feature type="region of interest" description="Disordered" evidence="1">
    <location>
        <begin position="141"/>
        <end position="170"/>
    </location>
</feature>
<evidence type="ECO:0008006" key="4">
    <source>
        <dbReference type="Google" id="ProtNLM"/>
    </source>
</evidence>
<evidence type="ECO:0000313" key="3">
    <source>
        <dbReference type="Proteomes" id="UP001632037"/>
    </source>
</evidence>
<organism evidence="2 3">
    <name type="scientific">Phytophthora oleae</name>
    <dbReference type="NCBI Taxonomy" id="2107226"/>
    <lineage>
        <taxon>Eukaryota</taxon>
        <taxon>Sar</taxon>
        <taxon>Stramenopiles</taxon>
        <taxon>Oomycota</taxon>
        <taxon>Peronosporomycetes</taxon>
        <taxon>Peronosporales</taxon>
        <taxon>Peronosporaceae</taxon>
        <taxon>Phytophthora</taxon>
    </lineage>
</organism>
<dbReference type="EMBL" id="JBIMZQ010000035">
    <property type="protein sequence ID" value="KAL3661540.1"/>
    <property type="molecule type" value="Genomic_DNA"/>
</dbReference>
<feature type="region of interest" description="Disordered" evidence="1">
    <location>
        <begin position="189"/>
        <end position="224"/>
    </location>
</feature>
<dbReference type="Proteomes" id="UP001632037">
    <property type="component" value="Unassembled WGS sequence"/>
</dbReference>
<accession>A0ABD3F7V2</accession>